<evidence type="ECO:0000313" key="1">
    <source>
        <dbReference type="EMBL" id="RMP84887.1"/>
    </source>
</evidence>
<reference evidence="1 2" key="1">
    <citation type="submission" date="2018-08" db="EMBL/GenBank/DDBJ databases">
        <title>Recombination of ecologically and evolutionarily significant loci maintains genetic cohesion in the Pseudomonas syringae species complex.</title>
        <authorList>
            <person name="Dillon M."/>
            <person name="Thakur S."/>
            <person name="Almeida R.N.D."/>
            <person name="Weir B.S."/>
            <person name="Guttman D.S."/>
        </authorList>
    </citation>
    <scope>NUCLEOTIDE SEQUENCE [LARGE SCALE GENOMIC DNA]</scope>
    <source>
        <strain evidence="1 2">ICMP 19589</strain>
    </source>
</reference>
<evidence type="ECO:0000313" key="2">
    <source>
        <dbReference type="Proteomes" id="UP000282289"/>
    </source>
</evidence>
<proteinExistence type="predicted"/>
<dbReference type="Proteomes" id="UP000282289">
    <property type="component" value="Unassembled WGS sequence"/>
</dbReference>
<comment type="caution">
    <text evidence="1">The sequence shown here is derived from an EMBL/GenBank/DDBJ whole genome shotgun (WGS) entry which is preliminary data.</text>
</comment>
<dbReference type="AlphaFoldDB" id="A0A7Z6UCY5"/>
<organism evidence="1 2">
    <name type="scientific">Pseudomonas syringae pv. actinidiae</name>
    <dbReference type="NCBI Taxonomy" id="103796"/>
    <lineage>
        <taxon>Bacteria</taxon>
        <taxon>Pseudomonadati</taxon>
        <taxon>Pseudomonadota</taxon>
        <taxon>Gammaproteobacteria</taxon>
        <taxon>Pseudomonadales</taxon>
        <taxon>Pseudomonadaceae</taxon>
        <taxon>Pseudomonas</taxon>
        <taxon>Pseudomonas syringae</taxon>
    </lineage>
</organism>
<protein>
    <submittedName>
        <fullName evidence="1">Rubredoxin</fullName>
    </submittedName>
</protein>
<sequence length="60" mass="6767">MAGPDRPPVAREVIESDLHPGVPISTTPVQTAIDRRTLFSLINERTEHEEVAVHRLWPDL</sequence>
<gene>
    <name evidence="1" type="ORF">ALQ15_05143</name>
</gene>
<accession>A0A7Z6UCY5</accession>
<dbReference type="EMBL" id="RBQT01000003">
    <property type="protein sequence ID" value="RMP84887.1"/>
    <property type="molecule type" value="Genomic_DNA"/>
</dbReference>
<name>A0A7Z6UCY5_PSESF</name>